<organism evidence="1 2">
    <name type="scientific">Floridaenema evergladense BLCC-F167</name>
    <dbReference type="NCBI Taxonomy" id="3153639"/>
    <lineage>
        <taxon>Bacteria</taxon>
        <taxon>Bacillati</taxon>
        <taxon>Cyanobacteriota</taxon>
        <taxon>Cyanophyceae</taxon>
        <taxon>Oscillatoriophycideae</taxon>
        <taxon>Aerosakkonematales</taxon>
        <taxon>Aerosakkonemataceae</taxon>
        <taxon>Floridanema</taxon>
        <taxon>Floridanema evergladense</taxon>
    </lineage>
</organism>
<protein>
    <submittedName>
        <fullName evidence="1">Uncharacterized protein</fullName>
    </submittedName>
</protein>
<sequence length="48" mass="5141">MTGSGKSGEFKETAALRVAATLIQVWRKAVIFTGSQKGAETTDEEPNQ</sequence>
<dbReference type="Proteomes" id="UP001576780">
    <property type="component" value="Unassembled WGS sequence"/>
</dbReference>
<comment type="caution">
    <text evidence="1">The sequence shown here is derived from an EMBL/GenBank/DDBJ whole genome shotgun (WGS) entry which is preliminary data.</text>
</comment>
<evidence type="ECO:0000313" key="2">
    <source>
        <dbReference type="Proteomes" id="UP001576780"/>
    </source>
</evidence>
<name>A0ABV4WNM4_9CYAN</name>
<dbReference type="EMBL" id="JBHFNT010000166">
    <property type="protein sequence ID" value="MFB2836662.1"/>
    <property type="molecule type" value="Genomic_DNA"/>
</dbReference>
<evidence type="ECO:0000313" key="1">
    <source>
        <dbReference type="EMBL" id="MFB2836662.1"/>
    </source>
</evidence>
<gene>
    <name evidence="1" type="ORF">ACE1CA_19195</name>
</gene>
<accession>A0ABV4WNM4</accession>
<dbReference type="RefSeq" id="WP_413279036.1">
    <property type="nucleotide sequence ID" value="NZ_JBHFNT010000166.1"/>
</dbReference>
<reference evidence="1 2" key="1">
    <citation type="submission" date="2024-09" db="EMBL/GenBank/DDBJ databases">
        <title>Floridaenema gen nov. (Aerosakkonemataceae, Aerosakkonematales ord. nov., Cyanobacteria) from benthic tropical and subtropical fresh waters, with the description of four new species.</title>
        <authorList>
            <person name="Moretto J.A."/>
            <person name="Berthold D.E."/>
            <person name="Lefler F.W."/>
            <person name="Huang I.-S."/>
            <person name="Laughinghouse H. IV."/>
        </authorList>
    </citation>
    <scope>NUCLEOTIDE SEQUENCE [LARGE SCALE GENOMIC DNA]</scope>
    <source>
        <strain evidence="1 2">BLCC-F167</strain>
    </source>
</reference>
<proteinExistence type="predicted"/>
<keyword evidence="2" id="KW-1185">Reference proteome</keyword>